<organism evidence="11 12">
    <name type="scientific">Saccharopolyspora shandongensis</name>
    <dbReference type="NCBI Taxonomy" id="418495"/>
    <lineage>
        <taxon>Bacteria</taxon>
        <taxon>Bacillati</taxon>
        <taxon>Actinomycetota</taxon>
        <taxon>Actinomycetes</taxon>
        <taxon>Pseudonocardiales</taxon>
        <taxon>Pseudonocardiaceae</taxon>
        <taxon>Saccharopolyspora</taxon>
    </lineage>
</organism>
<gene>
    <name evidence="11" type="ORF">SAMN05216215_10653</name>
</gene>
<dbReference type="EMBL" id="FNOK01000065">
    <property type="protein sequence ID" value="SDZ37240.1"/>
    <property type="molecule type" value="Genomic_DNA"/>
</dbReference>
<evidence type="ECO:0000256" key="9">
    <source>
        <dbReference type="SAM" id="SignalP"/>
    </source>
</evidence>
<evidence type="ECO:0000313" key="12">
    <source>
        <dbReference type="Proteomes" id="UP000199529"/>
    </source>
</evidence>
<evidence type="ECO:0000256" key="5">
    <source>
        <dbReference type="ARBA" id="ARBA00022690"/>
    </source>
</evidence>
<evidence type="ECO:0000256" key="1">
    <source>
        <dbReference type="ARBA" id="ARBA00004613"/>
    </source>
</evidence>
<dbReference type="InterPro" id="IPR000691">
    <property type="entry name" value="Prot_inh_I16_SSI"/>
</dbReference>
<dbReference type="STRING" id="418495.SAMN05216215_10653"/>
<dbReference type="GO" id="GO:0004867">
    <property type="term" value="F:serine-type endopeptidase inhibitor activity"/>
    <property type="evidence" value="ECO:0007669"/>
    <property type="project" value="UniProtKB-KW"/>
</dbReference>
<protein>
    <submittedName>
        <fullName evidence="11">Subtilisin inhibitor-like</fullName>
    </submittedName>
</protein>
<evidence type="ECO:0000259" key="10">
    <source>
        <dbReference type="Pfam" id="PF00720"/>
    </source>
</evidence>
<dbReference type="GO" id="GO:0005576">
    <property type="term" value="C:extracellular region"/>
    <property type="evidence" value="ECO:0007669"/>
    <property type="project" value="UniProtKB-SubCell"/>
</dbReference>
<evidence type="ECO:0000256" key="6">
    <source>
        <dbReference type="ARBA" id="ARBA00022900"/>
    </source>
</evidence>
<name>A0A1H3SHS3_9PSEU</name>
<dbReference type="InterPro" id="IPR036819">
    <property type="entry name" value="Subtilisin_inhibitor-like_sf"/>
</dbReference>
<dbReference type="SUPFAM" id="SSF55399">
    <property type="entry name" value="Subtilisin inhibitor"/>
    <property type="match status" value="1"/>
</dbReference>
<dbReference type="Gene3D" id="3.30.350.10">
    <property type="entry name" value="Subtilisin inhibitor-like"/>
    <property type="match status" value="1"/>
</dbReference>
<evidence type="ECO:0000313" key="11">
    <source>
        <dbReference type="EMBL" id="SDZ37240.1"/>
    </source>
</evidence>
<comment type="subcellular location">
    <subcellularLocation>
        <location evidence="1">Secreted</location>
    </subcellularLocation>
</comment>
<evidence type="ECO:0000256" key="4">
    <source>
        <dbReference type="ARBA" id="ARBA00022525"/>
    </source>
</evidence>
<keyword evidence="7" id="KW-1015">Disulfide bond</keyword>
<sequence length="135" mass="14073">MAAKRLIGRTLLAAATLAGTALAPALAHAQPASAAHGTVMNLSVRGEGRDDVRNALLTCEPAGGSHPYAQDACQALRDVNGDFNLLSTGNSTCPLVYRPVTLTAQGRWQGRPVTFEKTYSNECVAGVATGKVFSF</sequence>
<feature type="signal peptide" evidence="9">
    <location>
        <begin position="1"/>
        <end position="29"/>
    </location>
</feature>
<dbReference type="Pfam" id="PF00720">
    <property type="entry name" value="SSI"/>
    <property type="match status" value="1"/>
</dbReference>
<reference evidence="12" key="1">
    <citation type="submission" date="2016-10" db="EMBL/GenBank/DDBJ databases">
        <authorList>
            <person name="Varghese N."/>
            <person name="Submissions S."/>
        </authorList>
    </citation>
    <scope>NUCLEOTIDE SEQUENCE [LARGE SCALE GENOMIC DNA]</scope>
    <source>
        <strain evidence="12">CGMCC 4.3530</strain>
    </source>
</reference>
<comment type="similarity">
    <text evidence="2 8">Belongs to the protease inhibitor I16 (SSI) family.</text>
</comment>
<evidence type="ECO:0000256" key="7">
    <source>
        <dbReference type="ARBA" id="ARBA00023157"/>
    </source>
</evidence>
<keyword evidence="4" id="KW-0964">Secreted</keyword>
<accession>A0A1H3SHS3</accession>
<keyword evidence="9" id="KW-0732">Signal</keyword>
<dbReference type="InterPro" id="IPR023549">
    <property type="entry name" value="Subtilisin_inhibitor"/>
</dbReference>
<evidence type="ECO:0000256" key="2">
    <source>
        <dbReference type="ARBA" id="ARBA00010472"/>
    </source>
</evidence>
<feature type="domain" description="Subtilisin inhibitor" evidence="10">
    <location>
        <begin position="40"/>
        <end position="121"/>
    </location>
</feature>
<proteinExistence type="inferred from homology"/>
<evidence type="ECO:0000256" key="8">
    <source>
        <dbReference type="RuleBase" id="RU003471"/>
    </source>
</evidence>
<evidence type="ECO:0000256" key="3">
    <source>
        <dbReference type="ARBA" id="ARBA00011738"/>
    </source>
</evidence>
<comment type="subunit">
    <text evidence="3">Homodimer.</text>
</comment>
<dbReference type="RefSeq" id="WP_093276593.1">
    <property type="nucleotide sequence ID" value="NZ_FNOK01000065.1"/>
</dbReference>
<keyword evidence="5 8" id="KW-0646">Protease inhibitor</keyword>
<keyword evidence="12" id="KW-1185">Reference proteome</keyword>
<keyword evidence="6 8" id="KW-0722">Serine protease inhibitor</keyword>
<feature type="chain" id="PRO_5038347296" evidence="9">
    <location>
        <begin position="30"/>
        <end position="135"/>
    </location>
</feature>
<dbReference type="Proteomes" id="UP000199529">
    <property type="component" value="Unassembled WGS sequence"/>
</dbReference>
<dbReference type="PRINTS" id="PR00294">
    <property type="entry name" value="SSBTLNINHBTR"/>
</dbReference>
<dbReference type="OrthoDB" id="4567948at2"/>
<dbReference type="AlphaFoldDB" id="A0A1H3SHS3"/>